<feature type="domain" description="Rieske" evidence="7">
    <location>
        <begin position="47"/>
        <end position="163"/>
    </location>
</feature>
<dbReference type="CDD" id="cd03469">
    <property type="entry name" value="Rieske_RO_Alpha_N"/>
    <property type="match status" value="1"/>
</dbReference>
<dbReference type="InterPro" id="IPR036922">
    <property type="entry name" value="Rieske_2Fe-2S_sf"/>
</dbReference>
<reference evidence="8 9" key="1">
    <citation type="submission" date="2010-10" db="EMBL/GenBank/DDBJ databases">
        <title>Complete sequence of Frankia sp. EuI1c.</title>
        <authorList>
            <consortium name="US DOE Joint Genome Institute"/>
            <person name="Lucas S."/>
            <person name="Copeland A."/>
            <person name="Lapidus A."/>
            <person name="Cheng J.-F."/>
            <person name="Bruce D."/>
            <person name="Goodwin L."/>
            <person name="Pitluck S."/>
            <person name="Chertkov O."/>
            <person name="Detter J.C."/>
            <person name="Han C."/>
            <person name="Tapia R."/>
            <person name="Land M."/>
            <person name="Hauser L."/>
            <person name="Jeffries C."/>
            <person name="Kyrpides N."/>
            <person name="Ivanova N."/>
            <person name="Mikhailova N."/>
            <person name="Beauchemin N."/>
            <person name="Sen A."/>
            <person name="Sur S.A."/>
            <person name="Gtari M."/>
            <person name="Wall L."/>
            <person name="Tisa L."/>
            <person name="Woyke T."/>
        </authorList>
    </citation>
    <scope>NUCLEOTIDE SEQUENCE [LARGE SCALE GENOMIC DNA]</scope>
    <source>
        <strain evidence="9">DSM 45817 / CECT 9037 / EuI1c</strain>
    </source>
</reference>
<evidence type="ECO:0000313" key="8">
    <source>
        <dbReference type="EMBL" id="ADP79458.1"/>
    </source>
</evidence>
<dbReference type="OrthoDB" id="5243643at2"/>
<dbReference type="HOGENOM" id="CLU_026244_3_2_11"/>
<dbReference type="GO" id="GO:0051537">
    <property type="term" value="F:2 iron, 2 sulfur cluster binding"/>
    <property type="evidence" value="ECO:0007669"/>
    <property type="project" value="UniProtKB-KW"/>
</dbReference>
<evidence type="ECO:0000256" key="2">
    <source>
        <dbReference type="ARBA" id="ARBA00022714"/>
    </source>
</evidence>
<keyword evidence="9" id="KW-1185">Reference proteome</keyword>
<dbReference type="STRING" id="298654.FraEuI1c_1391"/>
<keyword evidence="5" id="KW-0408">Iron</keyword>
<comment type="cofactor">
    <cofactor evidence="1">
        <name>Fe cation</name>
        <dbReference type="ChEBI" id="CHEBI:24875"/>
    </cofactor>
</comment>
<dbReference type="eggNOG" id="COG4638">
    <property type="taxonomic scope" value="Bacteria"/>
</dbReference>
<evidence type="ECO:0000313" key="9">
    <source>
        <dbReference type="Proteomes" id="UP000002484"/>
    </source>
</evidence>
<dbReference type="GO" id="GO:0004497">
    <property type="term" value="F:monooxygenase activity"/>
    <property type="evidence" value="ECO:0007669"/>
    <property type="project" value="UniProtKB-ARBA"/>
</dbReference>
<sequence>MPRFPKPPEGSWTEHYPSLGTGPVSYEDSISPEYFEREKEAVFKRAWLNVGRVEQLPRVGSYFTKEIKAAHASIVVVRDKTGTVRAFHNMCRHRGNKLVWTEDPKNESQGICRQFACKYHGWRYDLDGSLTFIQQEGEFFGVDKSQWGLAPVHCDVWAGFIFVNFSREPSQSLREFLGPMVTDLEGYPFDRMTARFGYSTTVGANWKLFMDAFAEFYHAPVLHGNQSPEKYSKAAVQAGFEAPHYQIEPPHRLVSTSGVRFWEMGDDLIKPMERLTRGGLFGPWDKVDLGEMPKGVNPAKCDPHGLDSFQLFPNFVILIWSQGWYLTYNYWPTSHNTHVFEGNVYFLPATNVRERISQEMSAVTFKEFALQDANTLEATQSMLETRYVDRFLLNDQEILCRALHTEVREWIENYEGASR</sequence>
<dbReference type="Gene3D" id="2.102.10.10">
    <property type="entry name" value="Rieske [2Fe-2S] iron-sulphur domain"/>
    <property type="match status" value="1"/>
</dbReference>
<name>E3J507_PSEI1</name>
<evidence type="ECO:0000259" key="7">
    <source>
        <dbReference type="PROSITE" id="PS51296"/>
    </source>
</evidence>
<gene>
    <name evidence="8" type="ordered locus">FraEuI1c_1391</name>
</gene>
<dbReference type="InterPro" id="IPR015879">
    <property type="entry name" value="Ring_hydroxy_dOase_asu_C_dom"/>
</dbReference>
<dbReference type="SUPFAM" id="SSF50022">
    <property type="entry name" value="ISP domain"/>
    <property type="match status" value="1"/>
</dbReference>
<dbReference type="PRINTS" id="PR00090">
    <property type="entry name" value="RNGDIOXGNASE"/>
</dbReference>
<accession>E3J507</accession>
<dbReference type="SUPFAM" id="SSF55961">
    <property type="entry name" value="Bet v1-like"/>
    <property type="match status" value="1"/>
</dbReference>
<evidence type="ECO:0000256" key="3">
    <source>
        <dbReference type="ARBA" id="ARBA00022723"/>
    </source>
</evidence>
<dbReference type="EMBL" id="CP002299">
    <property type="protein sequence ID" value="ADP79458.1"/>
    <property type="molecule type" value="Genomic_DNA"/>
</dbReference>
<dbReference type="Pfam" id="PF00355">
    <property type="entry name" value="Rieske"/>
    <property type="match status" value="1"/>
</dbReference>
<evidence type="ECO:0000256" key="6">
    <source>
        <dbReference type="ARBA" id="ARBA00023014"/>
    </source>
</evidence>
<dbReference type="AlphaFoldDB" id="E3J507"/>
<dbReference type="GO" id="GO:0005506">
    <property type="term" value="F:iron ion binding"/>
    <property type="evidence" value="ECO:0007669"/>
    <property type="project" value="InterPro"/>
</dbReference>
<dbReference type="Pfam" id="PF00848">
    <property type="entry name" value="Ring_hydroxyl_A"/>
    <property type="match status" value="1"/>
</dbReference>
<dbReference type="PANTHER" id="PTHR43756">
    <property type="entry name" value="CHOLINE MONOOXYGENASE, CHLOROPLASTIC"/>
    <property type="match status" value="1"/>
</dbReference>
<protein>
    <submittedName>
        <fullName evidence="8">Rieske (2Fe-2S) iron-sulfur domain protein</fullName>
    </submittedName>
</protein>
<keyword evidence="6" id="KW-0411">Iron-sulfur</keyword>
<dbReference type="Proteomes" id="UP000002484">
    <property type="component" value="Chromosome"/>
</dbReference>
<evidence type="ECO:0000256" key="1">
    <source>
        <dbReference type="ARBA" id="ARBA00001962"/>
    </source>
</evidence>
<evidence type="ECO:0000256" key="5">
    <source>
        <dbReference type="ARBA" id="ARBA00023004"/>
    </source>
</evidence>
<dbReference type="KEGG" id="fri:FraEuI1c_1391"/>
<keyword evidence="2" id="KW-0001">2Fe-2S</keyword>
<dbReference type="GO" id="GO:0016705">
    <property type="term" value="F:oxidoreductase activity, acting on paired donors, with incorporation or reduction of molecular oxygen"/>
    <property type="evidence" value="ECO:0007669"/>
    <property type="project" value="UniProtKB-ARBA"/>
</dbReference>
<dbReference type="InterPro" id="IPR017941">
    <property type="entry name" value="Rieske_2Fe-2S"/>
</dbReference>
<dbReference type="CDD" id="cd00680">
    <property type="entry name" value="RHO_alpha_C"/>
    <property type="match status" value="1"/>
</dbReference>
<keyword evidence="4" id="KW-0560">Oxidoreductase</keyword>
<keyword evidence="3" id="KW-0479">Metal-binding</keyword>
<dbReference type="Gene3D" id="3.90.380.10">
    <property type="entry name" value="Naphthalene 1,2-dioxygenase Alpha Subunit, Chain A, domain 1"/>
    <property type="match status" value="1"/>
</dbReference>
<dbReference type="PROSITE" id="PS51296">
    <property type="entry name" value="RIESKE"/>
    <property type="match status" value="1"/>
</dbReference>
<dbReference type="InterPro" id="IPR001663">
    <property type="entry name" value="Rng_hydr_dOase-A"/>
</dbReference>
<proteinExistence type="predicted"/>
<evidence type="ECO:0000256" key="4">
    <source>
        <dbReference type="ARBA" id="ARBA00023002"/>
    </source>
</evidence>
<dbReference type="InParanoid" id="E3J507"/>
<dbReference type="PANTHER" id="PTHR43756:SF5">
    <property type="entry name" value="CHOLINE MONOOXYGENASE, CHLOROPLASTIC"/>
    <property type="match status" value="1"/>
</dbReference>
<dbReference type="RefSeq" id="WP_013422578.1">
    <property type="nucleotide sequence ID" value="NC_014666.1"/>
</dbReference>
<organism evidence="8 9">
    <name type="scientific">Pseudofrankia inefficax (strain DSM 45817 / CECT 9037 / DDB 130130 / EuI1c)</name>
    <name type="common">Frankia inefficax</name>
    <dbReference type="NCBI Taxonomy" id="298654"/>
    <lineage>
        <taxon>Bacteria</taxon>
        <taxon>Bacillati</taxon>
        <taxon>Actinomycetota</taxon>
        <taxon>Actinomycetes</taxon>
        <taxon>Frankiales</taxon>
        <taxon>Frankiaceae</taxon>
        <taxon>Pseudofrankia</taxon>
    </lineage>
</organism>